<dbReference type="InterPro" id="IPR017900">
    <property type="entry name" value="4Fe4S_Fe_S_CS"/>
</dbReference>
<sequence>MPHVIVQNCCNDASCVPECPVDCIHPTPDEPDYATAEMLYIDPDVCIDCGACIDACPVSAITTDYELTAEMAPFEAMNADYYAAVGSAADRDHSFTDPRIGRRRPSSDAETLSVAVVGAGAAGHYVVSELQHRIDVRATIDVYERLPEPGGLVRFGVAPDHAETKKVQEQFASSRAQSGVTTHLGVRVGEDVSAAELSAAHHAVVYAVGSLHGRDLGLPGADLPGVTAAADFVAWYNGHPDFAGLAPDLGHERVVVLGNGNVALDVARILTADPETFAGTDMTDEALSALRSSQVREVVVLARRGPGHAAFTAPELVGLARTVPVVVEPGDLDDDGDEPTAAQARYYRAQKVELLRSLPAAGSAPDGRRVVLRFGTTPTAVAASDGGLTVAFDDHGAPSELACGLVLPSIGLKGTSVPGVPYDEATGTIPNADGRVLGPDGAVLPGVYVAGWCKRGPTGVIGTNRFDARGTVDALIADFHAGVLSAPSAE</sequence>
<protein>
    <recommendedName>
        <fullName evidence="2">ferredoxin--NADP(+) reductase</fullName>
        <ecNumber evidence="2">1.18.1.2</ecNumber>
    </recommendedName>
</protein>
<evidence type="ECO:0000256" key="7">
    <source>
        <dbReference type="ARBA" id="ARBA00023002"/>
    </source>
</evidence>
<dbReference type="Gene3D" id="3.50.50.60">
    <property type="entry name" value="FAD/NAD(P)-binding domain"/>
    <property type="match status" value="1"/>
</dbReference>
<dbReference type="InterPro" id="IPR017896">
    <property type="entry name" value="4Fe4S_Fe-S-bd"/>
</dbReference>
<evidence type="ECO:0000313" key="12">
    <source>
        <dbReference type="EMBL" id="TWS20601.1"/>
    </source>
</evidence>
<dbReference type="EC" id="1.18.1.2" evidence="2"/>
<evidence type="ECO:0000256" key="2">
    <source>
        <dbReference type="ARBA" id="ARBA00013223"/>
    </source>
</evidence>
<dbReference type="PANTHER" id="PTHR48467:SF1">
    <property type="entry name" value="GLUTAMATE SYNTHASE 1 [NADH], CHLOROPLASTIC-LIKE"/>
    <property type="match status" value="1"/>
</dbReference>
<evidence type="ECO:0000256" key="8">
    <source>
        <dbReference type="ARBA" id="ARBA00023004"/>
    </source>
</evidence>
<dbReference type="PROSITE" id="PS51379">
    <property type="entry name" value="4FE4S_FER_2"/>
    <property type="match status" value="2"/>
</dbReference>
<dbReference type="GO" id="GO:0004324">
    <property type="term" value="F:ferredoxin-NADP+ reductase activity"/>
    <property type="evidence" value="ECO:0007669"/>
    <property type="project" value="UniProtKB-EC"/>
</dbReference>
<keyword evidence="13" id="KW-1185">Reference proteome</keyword>
<name>A0A5C5RET4_9ACTN</name>
<dbReference type="SUPFAM" id="SSF51971">
    <property type="entry name" value="Nucleotide-binding domain"/>
    <property type="match status" value="1"/>
</dbReference>
<keyword evidence="4" id="KW-0479">Metal-binding</keyword>
<dbReference type="PRINTS" id="PR00419">
    <property type="entry name" value="ADXRDTASE"/>
</dbReference>
<evidence type="ECO:0000256" key="9">
    <source>
        <dbReference type="ARBA" id="ARBA00023014"/>
    </source>
</evidence>
<gene>
    <name evidence="12" type="ORF">FK529_04460</name>
</gene>
<dbReference type="Gene3D" id="3.30.70.20">
    <property type="match status" value="1"/>
</dbReference>
<dbReference type="EMBL" id="VIGW01000002">
    <property type="protein sequence ID" value="TWS20601.1"/>
    <property type="molecule type" value="Genomic_DNA"/>
</dbReference>
<feature type="domain" description="4Fe-4S ferredoxin-type" evidence="11">
    <location>
        <begin position="1"/>
        <end position="29"/>
    </location>
</feature>
<evidence type="ECO:0000256" key="6">
    <source>
        <dbReference type="ARBA" id="ARBA00022857"/>
    </source>
</evidence>
<proteinExistence type="predicted"/>
<comment type="caution">
    <text evidence="12">The sequence shown here is derived from an EMBL/GenBank/DDBJ whole genome shotgun (WGS) entry which is preliminary data.</text>
</comment>
<dbReference type="PROSITE" id="PS00198">
    <property type="entry name" value="4FE4S_FER_1"/>
    <property type="match status" value="1"/>
</dbReference>
<feature type="domain" description="4Fe-4S ferredoxin-type" evidence="11">
    <location>
        <begin position="37"/>
        <end position="66"/>
    </location>
</feature>
<keyword evidence="3" id="KW-0285">Flavoprotein</keyword>
<comment type="catalytic activity">
    <reaction evidence="10">
        <text>2 reduced [2Fe-2S]-[ferredoxin] + NADP(+) + H(+) = 2 oxidized [2Fe-2S]-[ferredoxin] + NADPH</text>
        <dbReference type="Rhea" id="RHEA:20125"/>
        <dbReference type="Rhea" id="RHEA-COMP:10000"/>
        <dbReference type="Rhea" id="RHEA-COMP:10001"/>
        <dbReference type="ChEBI" id="CHEBI:15378"/>
        <dbReference type="ChEBI" id="CHEBI:33737"/>
        <dbReference type="ChEBI" id="CHEBI:33738"/>
        <dbReference type="ChEBI" id="CHEBI:57783"/>
        <dbReference type="ChEBI" id="CHEBI:58349"/>
        <dbReference type="EC" id="1.18.1.2"/>
    </reaction>
</comment>
<accession>A0A5C5RET4</accession>
<organism evidence="12 13">
    <name type="scientific">Tsukamurella asaccharolytica</name>
    <dbReference type="NCBI Taxonomy" id="2592067"/>
    <lineage>
        <taxon>Bacteria</taxon>
        <taxon>Bacillati</taxon>
        <taxon>Actinomycetota</taxon>
        <taxon>Actinomycetes</taxon>
        <taxon>Mycobacteriales</taxon>
        <taxon>Tsukamurellaceae</taxon>
        <taxon>Tsukamurella</taxon>
    </lineage>
</organism>
<dbReference type="CDD" id="cd04410">
    <property type="entry name" value="DMSOR_beta-like"/>
    <property type="match status" value="1"/>
</dbReference>
<dbReference type="InterPro" id="IPR055275">
    <property type="entry name" value="Ferredox_Rdtase"/>
</dbReference>
<keyword evidence="7" id="KW-0560">Oxidoreductase</keyword>
<evidence type="ECO:0000259" key="11">
    <source>
        <dbReference type="PROSITE" id="PS51379"/>
    </source>
</evidence>
<evidence type="ECO:0000313" key="13">
    <source>
        <dbReference type="Proteomes" id="UP000317291"/>
    </source>
</evidence>
<dbReference type="GO" id="GO:0051536">
    <property type="term" value="F:iron-sulfur cluster binding"/>
    <property type="evidence" value="ECO:0007669"/>
    <property type="project" value="UniProtKB-KW"/>
</dbReference>
<dbReference type="SUPFAM" id="SSF54862">
    <property type="entry name" value="4Fe-4S ferredoxins"/>
    <property type="match status" value="1"/>
</dbReference>
<evidence type="ECO:0000256" key="3">
    <source>
        <dbReference type="ARBA" id="ARBA00022630"/>
    </source>
</evidence>
<evidence type="ECO:0000256" key="10">
    <source>
        <dbReference type="ARBA" id="ARBA00047776"/>
    </source>
</evidence>
<keyword evidence="8" id="KW-0408">Iron</keyword>
<dbReference type="Proteomes" id="UP000317291">
    <property type="component" value="Unassembled WGS sequence"/>
</dbReference>
<dbReference type="OrthoDB" id="289202at2"/>
<evidence type="ECO:0000256" key="4">
    <source>
        <dbReference type="ARBA" id="ARBA00022723"/>
    </source>
</evidence>
<dbReference type="RefSeq" id="WP_146559821.1">
    <property type="nucleotide sequence ID" value="NZ_VIGW01000002.1"/>
</dbReference>
<dbReference type="PANTHER" id="PTHR48467">
    <property type="entry name" value="GLUTAMATE SYNTHASE 1 [NADH], CHLOROPLASTIC-LIKE"/>
    <property type="match status" value="1"/>
</dbReference>
<dbReference type="AlphaFoldDB" id="A0A5C5RET4"/>
<evidence type="ECO:0000256" key="5">
    <source>
        <dbReference type="ARBA" id="ARBA00022827"/>
    </source>
</evidence>
<dbReference type="InterPro" id="IPR023753">
    <property type="entry name" value="FAD/NAD-binding_dom"/>
</dbReference>
<comment type="cofactor">
    <cofactor evidence="1">
        <name>FAD</name>
        <dbReference type="ChEBI" id="CHEBI:57692"/>
    </cofactor>
</comment>
<keyword evidence="6" id="KW-0521">NADP</keyword>
<dbReference type="Pfam" id="PF07992">
    <property type="entry name" value="Pyr_redox_2"/>
    <property type="match status" value="1"/>
</dbReference>
<dbReference type="GO" id="GO:0046872">
    <property type="term" value="F:metal ion binding"/>
    <property type="evidence" value="ECO:0007669"/>
    <property type="project" value="UniProtKB-KW"/>
</dbReference>
<keyword evidence="9" id="KW-0411">Iron-sulfur</keyword>
<evidence type="ECO:0000256" key="1">
    <source>
        <dbReference type="ARBA" id="ARBA00001974"/>
    </source>
</evidence>
<reference evidence="12 13" key="1">
    <citation type="submission" date="2019-06" db="EMBL/GenBank/DDBJ databases">
        <title>Tsukamurella conjunctivitidis sp. nov., Tsukamurella assacharolytica sp. nov. and Tsukamurella sputae sp. nov. isolated from patients with conjunctivitis, bacteraemia (lymphoma) and respiratory infection (sputum) in Hong Kong.</title>
        <authorList>
            <person name="Teng J.L.L."/>
            <person name="Lee H.H."/>
            <person name="Fong J.Y.H."/>
            <person name="Fok K.M.N."/>
            <person name="Lau S.K.P."/>
            <person name="Woo P.C.Y."/>
        </authorList>
    </citation>
    <scope>NUCLEOTIDE SEQUENCE [LARGE SCALE GENOMIC DNA]</scope>
    <source>
        <strain evidence="12 13">HKU71</strain>
    </source>
</reference>
<keyword evidence="5" id="KW-0274">FAD</keyword>
<dbReference type="InterPro" id="IPR036188">
    <property type="entry name" value="FAD/NAD-bd_sf"/>
</dbReference>
<dbReference type="Pfam" id="PF00037">
    <property type="entry name" value="Fer4"/>
    <property type="match status" value="1"/>
</dbReference>
<dbReference type="Gene3D" id="3.40.50.720">
    <property type="entry name" value="NAD(P)-binding Rossmann-like Domain"/>
    <property type="match status" value="1"/>
</dbReference>